<dbReference type="InterPro" id="IPR050469">
    <property type="entry name" value="Diguanylate_Cyclase"/>
</dbReference>
<dbReference type="NCBIfam" id="TIGR00254">
    <property type="entry name" value="GGDEF"/>
    <property type="match status" value="1"/>
</dbReference>
<dbReference type="GO" id="GO:0052621">
    <property type="term" value="F:diguanylate cyclase activity"/>
    <property type="evidence" value="ECO:0007669"/>
    <property type="project" value="TreeGrafter"/>
</dbReference>
<dbReference type="GO" id="GO:0005886">
    <property type="term" value="C:plasma membrane"/>
    <property type="evidence" value="ECO:0007669"/>
    <property type="project" value="TreeGrafter"/>
</dbReference>
<evidence type="ECO:0000313" key="2">
    <source>
        <dbReference type="EMBL" id="SHH68610.1"/>
    </source>
</evidence>
<proteinExistence type="predicted"/>
<dbReference type="PANTHER" id="PTHR45138:SF9">
    <property type="entry name" value="DIGUANYLATE CYCLASE DGCM-RELATED"/>
    <property type="match status" value="1"/>
</dbReference>
<gene>
    <name evidence="2" type="ORF">SAMN05421807_11138</name>
</gene>
<dbReference type="GO" id="GO:1902201">
    <property type="term" value="P:negative regulation of bacterial-type flagellum-dependent cell motility"/>
    <property type="evidence" value="ECO:0007669"/>
    <property type="project" value="TreeGrafter"/>
</dbReference>
<dbReference type="CDD" id="cd01949">
    <property type="entry name" value="GGDEF"/>
    <property type="match status" value="1"/>
</dbReference>
<accession>A0A1M5V0C0</accession>
<dbReference type="SUPFAM" id="SSF55073">
    <property type="entry name" value="Nucleotide cyclase"/>
    <property type="match status" value="1"/>
</dbReference>
<dbReference type="Gene3D" id="3.30.450.40">
    <property type="match status" value="2"/>
</dbReference>
<dbReference type="InterPro" id="IPR000160">
    <property type="entry name" value="GGDEF_dom"/>
</dbReference>
<dbReference type="SUPFAM" id="SSF55781">
    <property type="entry name" value="GAF domain-like"/>
    <property type="match status" value="2"/>
</dbReference>
<dbReference type="EMBL" id="FQXD01000011">
    <property type="protein sequence ID" value="SHH68610.1"/>
    <property type="molecule type" value="Genomic_DNA"/>
</dbReference>
<dbReference type="OrthoDB" id="9759607at2"/>
<dbReference type="Proteomes" id="UP000184079">
    <property type="component" value="Unassembled WGS sequence"/>
</dbReference>
<dbReference type="PANTHER" id="PTHR45138">
    <property type="entry name" value="REGULATORY COMPONENTS OF SENSORY TRANSDUCTION SYSTEM"/>
    <property type="match status" value="1"/>
</dbReference>
<dbReference type="InterPro" id="IPR043128">
    <property type="entry name" value="Rev_trsase/Diguanyl_cyclase"/>
</dbReference>
<dbReference type="InterPro" id="IPR029016">
    <property type="entry name" value="GAF-like_dom_sf"/>
</dbReference>
<dbReference type="FunFam" id="3.30.70.270:FF:000001">
    <property type="entry name" value="Diguanylate cyclase domain protein"/>
    <property type="match status" value="1"/>
</dbReference>
<name>A0A1M5V0C0_9BACI</name>
<reference evidence="3" key="1">
    <citation type="submission" date="2016-11" db="EMBL/GenBank/DDBJ databases">
        <authorList>
            <person name="Varghese N."/>
            <person name="Submissions S."/>
        </authorList>
    </citation>
    <scope>NUCLEOTIDE SEQUENCE [LARGE SCALE GENOMIC DNA]</scope>
    <source>
        <strain evidence="3">CGMCC 1.6496</strain>
    </source>
</reference>
<dbReference type="SMART" id="SM00267">
    <property type="entry name" value="GGDEF"/>
    <property type="match status" value="1"/>
</dbReference>
<protein>
    <submittedName>
        <fullName evidence="2">Diguanylate cyclase (GGDEF) domain-containing protein</fullName>
    </submittedName>
</protein>
<organism evidence="2 3">
    <name type="scientific">Virgibacillus chiguensis</name>
    <dbReference type="NCBI Taxonomy" id="411959"/>
    <lineage>
        <taxon>Bacteria</taxon>
        <taxon>Bacillati</taxon>
        <taxon>Bacillota</taxon>
        <taxon>Bacilli</taxon>
        <taxon>Bacillales</taxon>
        <taxon>Bacillaceae</taxon>
        <taxon>Virgibacillus</taxon>
    </lineage>
</organism>
<evidence type="ECO:0000259" key="1">
    <source>
        <dbReference type="PROSITE" id="PS50887"/>
    </source>
</evidence>
<sequence length="614" mass="70911">MYSQGLFQVSDLNILAYFRIIKYSIKMVRIMDLQHVRDHLQQAYDKLLCSIWDCKRMDHLSFIVNQIYALNEVDVVAVYQWHGTYYKRILLHELKNSTYATPEKMTIEEQKLYEGTNEKGYPIQVKEDYLLLITTRKPMQASIRSLIRSEVINMLDVMQGQMNERTQYQFLYHLTATLFVQKQKSTIVEIILHAFMHFYPTIKIHLSLSQDTEIDVDYPIESIEYKDKQSVSLSTKAFISGEVQVEKQLETVSSIFLPLTGNQGVYGVIQLFGKGGHDFSNQDILFVTNVAQTAGKAIENASLMEHNKRLISELKLINDVTHHLNSNLDLKDIAEYIRDTIIEICEAQEIGFIFYTKTGEMTILQASTDYFHGSDSFTTFLMEQDMRATFHGNYNAFPGLPYRSLIWIPLQQGVKVYGMVVLMHSSSYFFSFEMFKFMQSLIQHCSLAFFNTILKEELQKAVITDDLTKLYSRNYLEGKISQQRQITRNGSLILFDIDDFKKVNDTYGHHVGDHVLKQVAEIIRQYSNHHAIPARWGGEELAIYAPDKKINEAVVLAEEICNYVENNTDPPVTLSCGVSTWENNYNDSISELFIRADRALYKAKHKGKNSVVRG</sequence>
<dbReference type="GO" id="GO:0043709">
    <property type="term" value="P:cell adhesion involved in single-species biofilm formation"/>
    <property type="evidence" value="ECO:0007669"/>
    <property type="project" value="TreeGrafter"/>
</dbReference>
<dbReference type="Gene3D" id="3.30.70.270">
    <property type="match status" value="1"/>
</dbReference>
<dbReference type="InterPro" id="IPR029787">
    <property type="entry name" value="Nucleotide_cyclase"/>
</dbReference>
<dbReference type="Pfam" id="PF00990">
    <property type="entry name" value="GGDEF"/>
    <property type="match status" value="1"/>
</dbReference>
<keyword evidence="3" id="KW-1185">Reference proteome</keyword>
<dbReference type="PROSITE" id="PS50887">
    <property type="entry name" value="GGDEF"/>
    <property type="match status" value="1"/>
</dbReference>
<evidence type="ECO:0000313" key="3">
    <source>
        <dbReference type="Proteomes" id="UP000184079"/>
    </source>
</evidence>
<dbReference type="AlphaFoldDB" id="A0A1M5V0C0"/>
<feature type="domain" description="GGDEF" evidence="1">
    <location>
        <begin position="488"/>
        <end position="614"/>
    </location>
</feature>